<name>A0AAD6TQZ8_9AGAR</name>
<evidence type="ECO:0000256" key="1">
    <source>
        <dbReference type="SAM" id="MobiDB-lite"/>
    </source>
</evidence>
<dbReference type="Proteomes" id="UP001222325">
    <property type="component" value="Unassembled WGS sequence"/>
</dbReference>
<sequence>MFDCRRPPQCAIGILGIFASALSGGPGHRSARLSWTSTTTTPSRWPNSSQSRCRRRLAGLKASLQRLAAAVQNASQPSIESDRRAYFNFGQFAVKFPSHEPYDRSSRVNGWFTLKLALKKTMLDLLRVGAHKVRFNFLLRFSISYFNFLIKEAVAMLALLQLRACEADTLLDLKLTAQLRCRYYGSTQRESPSWLWDVSITTGNLSRNKGETMPVYFNYYGNTESMPVSPEACFISSFNYCDLMLIQVRIQVVQVELTNSFALTCFAKIYWPPVALSSCTRFGAAQGRNPFFEGVLTRNKGETMPFLLRPRFKSSHLQTLTIVQQLWTNFNKAKRSKLKKTRPTSLTPDLKCTSAADFIWRPNLAQIQPPICRPVFGPPPTVSVLARIRNCTPPRSLPPCDAIRSVQLAPTWRARVPTPDPAASPARVSSAFEGQAHRARPRAHRTVRESLVHADIESAGPRALVQETRDARGPARTLRRLTRVTQRGGRRGRAGRRASPGPSFSSSRQDLELPTHGAPAPQRVDSLPPRAPHATRSTPSPRHERLSNAAQFWPRAPESASARALPPAPSARPPRSNGCGRVQAGAPAPVLNAAGLYSSAASGGSASAAGGARVDTVGRRAFVRREAGTGGGSTARVGRVRGGCRNVGGRGACGPFAHRVTRNRDSVDFAERATWAARVERDSRATQGRGRGHGLGRAGDAGGASADAGGASARDGDLRRRGRSAFAWLGTQTRGGADLALAGGRTTRARGRWTGVASCVRVGRRRGRHERAIRPRLARCAVQSGAFSRLALCSYGRRRYAARDVASGVMGGGGVTSARAVAVAART</sequence>
<dbReference type="AlphaFoldDB" id="A0AAD6TQZ8"/>
<feature type="compositionally biased region" description="Low complexity" evidence="1">
    <location>
        <begin position="554"/>
        <end position="565"/>
    </location>
</feature>
<comment type="caution">
    <text evidence="2">The sequence shown here is derived from an EMBL/GenBank/DDBJ whole genome shotgun (WGS) entry which is preliminary data.</text>
</comment>
<feature type="compositionally biased region" description="Basic residues" evidence="1">
    <location>
        <begin position="477"/>
        <end position="496"/>
    </location>
</feature>
<evidence type="ECO:0000313" key="3">
    <source>
        <dbReference type="EMBL" id="KAJ7076493.1"/>
    </source>
</evidence>
<feature type="compositionally biased region" description="Gly residues" evidence="1">
    <location>
        <begin position="693"/>
        <end position="702"/>
    </location>
</feature>
<feature type="region of interest" description="Disordered" evidence="1">
    <location>
        <begin position="458"/>
        <end position="583"/>
    </location>
</feature>
<organism evidence="2 4">
    <name type="scientific">Mycena belliarum</name>
    <dbReference type="NCBI Taxonomy" id="1033014"/>
    <lineage>
        <taxon>Eukaryota</taxon>
        <taxon>Fungi</taxon>
        <taxon>Dikarya</taxon>
        <taxon>Basidiomycota</taxon>
        <taxon>Agaricomycotina</taxon>
        <taxon>Agaricomycetes</taxon>
        <taxon>Agaricomycetidae</taxon>
        <taxon>Agaricales</taxon>
        <taxon>Marasmiineae</taxon>
        <taxon>Mycenaceae</taxon>
        <taxon>Mycena</taxon>
    </lineage>
</organism>
<feature type="region of interest" description="Disordered" evidence="1">
    <location>
        <begin position="680"/>
        <end position="717"/>
    </location>
</feature>
<reference evidence="2" key="1">
    <citation type="submission" date="2023-03" db="EMBL/GenBank/DDBJ databases">
        <title>Massive genome expansion in bonnet fungi (Mycena s.s.) driven by repeated elements and novel gene families across ecological guilds.</title>
        <authorList>
            <consortium name="Lawrence Berkeley National Laboratory"/>
            <person name="Harder C.B."/>
            <person name="Miyauchi S."/>
            <person name="Viragh M."/>
            <person name="Kuo A."/>
            <person name="Thoen E."/>
            <person name="Andreopoulos B."/>
            <person name="Lu D."/>
            <person name="Skrede I."/>
            <person name="Drula E."/>
            <person name="Henrissat B."/>
            <person name="Morin E."/>
            <person name="Kohler A."/>
            <person name="Barry K."/>
            <person name="LaButti K."/>
            <person name="Morin E."/>
            <person name="Salamov A."/>
            <person name="Lipzen A."/>
            <person name="Mereny Z."/>
            <person name="Hegedus B."/>
            <person name="Baldrian P."/>
            <person name="Stursova M."/>
            <person name="Weitz H."/>
            <person name="Taylor A."/>
            <person name="Grigoriev I.V."/>
            <person name="Nagy L.G."/>
            <person name="Martin F."/>
            <person name="Kauserud H."/>
        </authorList>
    </citation>
    <scope>NUCLEOTIDE SEQUENCE</scope>
    <source>
        <strain evidence="2">CBHHK173m</strain>
    </source>
</reference>
<gene>
    <name evidence="2" type="ORF">B0H15DRAFT_1005918</name>
    <name evidence="3" type="ORF">B0H15DRAFT_934305</name>
</gene>
<feature type="region of interest" description="Disordered" evidence="1">
    <location>
        <begin position="416"/>
        <end position="445"/>
    </location>
</feature>
<feature type="compositionally biased region" description="Low complexity" evidence="1">
    <location>
        <begin position="703"/>
        <end position="713"/>
    </location>
</feature>
<proteinExistence type="predicted"/>
<protein>
    <submittedName>
        <fullName evidence="2">Uncharacterized protein</fullName>
    </submittedName>
</protein>
<accession>A0AAD6TQZ8</accession>
<evidence type="ECO:0000313" key="4">
    <source>
        <dbReference type="Proteomes" id="UP001222325"/>
    </source>
</evidence>
<dbReference type="EMBL" id="JARJCN010000081">
    <property type="protein sequence ID" value="KAJ7076490.1"/>
    <property type="molecule type" value="Genomic_DNA"/>
</dbReference>
<evidence type="ECO:0000313" key="2">
    <source>
        <dbReference type="EMBL" id="KAJ7076490.1"/>
    </source>
</evidence>
<dbReference type="EMBL" id="JARJCN010000081">
    <property type="protein sequence ID" value="KAJ7076493.1"/>
    <property type="molecule type" value="Genomic_DNA"/>
</dbReference>
<keyword evidence="4" id="KW-1185">Reference proteome</keyword>